<feature type="region of interest" description="Disordered" evidence="1">
    <location>
        <begin position="278"/>
        <end position="347"/>
    </location>
</feature>
<feature type="compositionally biased region" description="Basic and acidic residues" evidence="1">
    <location>
        <begin position="24"/>
        <end position="37"/>
    </location>
</feature>
<dbReference type="eggNOG" id="KOG0017">
    <property type="taxonomic scope" value="Eukaryota"/>
</dbReference>
<protein>
    <recommendedName>
        <fullName evidence="4">Retrotransposon gag domain-containing protein</fullName>
    </recommendedName>
</protein>
<feature type="region of interest" description="Disordered" evidence="1">
    <location>
        <begin position="186"/>
        <end position="217"/>
    </location>
</feature>
<accession>A0A0D3BUX2</accession>
<feature type="compositionally biased region" description="Basic and acidic residues" evidence="1">
    <location>
        <begin position="298"/>
        <end position="312"/>
    </location>
</feature>
<evidence type="ECO:0000313" key="3">
    <source>
        <dbReference type="Proteomes" id="UP000032141"/>
    </source>
</evidence>
<reference evidence="2" key="2">
    <citation type="submission" date="2015-03" db="UniProtKB">
        <authorList>
            <consortium name="EnsemblPlants"/>
        </authorList>
    </citation>
    <scope>IDENTIFICATION</scope>
</reference>
<feature type="compositionally biased region" description="Basic and acidic residues" evidence="1">
    <location>
        <begin position="195"/>
        <end position="217"/>
    </location>
</feature>
<feature type="compositionally biased region" description="Polar residues" evidence="1">
    <location>
        <begin position="9"/>
        <end position="22"/>
    </location>
</feature>
<dbReference type="Proteomes" id="UP000032141">
    <property type="component" value="Chromosome C4"/>
</dbReference>
<dbReference type="AlphaFoldDB" id="A0A0D3BUX2"/>
<dbReference type="EnsemblPlants" id="Bo4g081100.1">
    <property type="protein sequence ID" value="Bo4g081100.1"/>
    <property type="gene ID" value="Bo4g081100"/>
</dbReference>
<reference evidence="2 3" key="1">
    <citation type="journal article" date="2014" name="Genome Biol.">
        <title>Transcriptome and methylome profiling reveals relics of genome dominance in the mesopolyploid Brassica oleracea.</title>
        <authorList>
            <person name="Parkin I.A."/>
            <person name="Koh C."/>
            <person name="Tang H."/>
            <person name="Robinson S.J."/>
            <person name="Kagale S."/>
            <person name="Clarke W.E."/>
            <person name="Town C.D."/>
            <person name="Nixon J."/>
            <person name="Krishnakumar V."/>
            <person name="Bidwell S.L."/>
            <person name="Denoeud F."/>
            <person name="Belcram H."/>
            <person name="Links M.G."/>
            <person name="Just J."/>
            <person name="Clarke C."/>
            <person name="Bender T."/>
            <person name="Huebert T."/>
            <person name="Mason A.S."/>
            <person name="Pires J.C."/>
            <person name="Barker G."/>
            <person name="Moore J."/>
            <person name="Walley P.G."/>
            <person name="Manoli S."/>
            <person name="Batley J."/>
            <person name="Edwards D."/>
            <person name="Nelson M.N."/>
            <person name="Wang X."/>
            <person name="Paterson A.H."/>
            <person name="King G."/>
            <person name="Bancroft I."/>
            <person name="Chalhoub B."/>
            <person name="Sharpe A.G."/>
        </authorList>
    </citation>
    <scope>NUCLEOTIDE SEQUENCE</scope>
    <source>
        <strain evidence="2 3">cv. TO1000</strain>
    </source>
</reference>
<feature type="region of interest" description="Disordered" evidence="1">
    <location>
        <begin position="1"/>
        <end position="37"/>
    </location>
</feature>
<dbReference type="HOGENOM" id="CLU_770200_0_0_1"/>
<name>A0A0D3BUX2_BRAOL</name>
<proteinExistence type="predicted"/>
<evidence type="ECO:0008006" key="4">
    <source>
        <dbReference type="Google" id="ProtNLM"/>
    </source>
</evidence>
<keyword evidence="3" id="KW-1185">Reference proteome</keyword>
<dbReference type="Gramene" id="Bo4g081100.1">
    <property type="protein sequence ID" value="Bo4g081100.1"/>
    <property type="gene ID" value="Bo4g081100"/>
</dbReference>
<sequence length="360" mass="41054">MRSSPADLQKSTGENSTSQPHSTGLEHRGNVLRDRTLVKHPLPRNVTQRVLYLLLRTQRPMKSSMLTWIPATFPTILRTTLTDIQEEPEADRLGKAPYRETSYVDLWSLSQREDKPLREFIGRFKLVMSRVSGISDKVAIDALRKMLWYKSKFRKWITLDKPRTIQDALHKEMDYIIIEEETKVLSQKHKPTKPSSKDVDQKTKKKSSHNDKYVHHEGEELQGAYNYVINSDQGRTTGNTWNRNHGYDENTLGARLAAKLLAGKLSEVTSVKDLIIETDHPQKTDRNPPAANSPQKKQFGDKRRKRPDDKGSDNNPNALDVKTQRDSEVNAMTQPENPDKNFDPSTVTAIKAVSTATTTE</sequence>
<evidence type="ECO:0000256" key="1">
    <source>
        <dbReference type="SAM" id="MobiDB-lite"/>
    </source>
</evidence>
<evidence type="ECO:0000313" key="2">
    <source>
        <dbReference type="EnsemblPlants" id="Bo4g081100.1"/>
    </source>
</evidence>
<organism evidence="2 3">
    <name type="scientific">Brassica oleracea var. oleracea</name>
    <dbReference type="NCBI Taxonomy" id="109376"/>
    <lineage>
        <taxon>Eukaryota</taxon>
        <taxon>Viridiplantae</taxon>
        <taxon>Streptophyta</taxon>
        <taxon>Embryophyta</taxon>
        <taxon>Tracheophyta</taxon>
        <taxon>Spermatophyta</taxon>
        <taxon>Magnoliopsida</taxon>
        <taxon>eudicotyledons</taxon>
        <taxon>Gunneridae</taxon>
        <taxon>Pentapetalae</taxon>
        <taxon>rosids</taxon>
        <taxon>malvids</taxon>
        <taxon>Brassicales</taxon>
        <taxon>Brassicaceae</taxon>
        <taxon>Brassiceae</taxon>
        <taxon>Brassica</taxon>
    </lineage>
</organism>